<dbReference type="EMBL" id="SEOQ01000266">
    <property type="protein sequence ID" value="TFY66229.1"/>
    <property type="molecule type" value="Genomic_DNA"/>
</dbReference>
<evidence type="ECO:0000259" key="2">
    <source>
        <dbReference type="PROSITE" id="PS50097"/>
    </source>
</evidence>
<dbReference type="CDD" id="cd18186">
    <property type="entry name" value="BTB_POZ_ZBTB_KLHL-like"/>
    <property type="match status" value="1"/>
</dbReference>
<feature type="domain" description="BTB" evidence="2">
    <location>
        <begin position="30"/>
        <end position="94"/>
    </location>
</feature>
<dbReference type="AlphaFoldDB" id="A0A4Y9YYM4"/>
<organism evidence="3 4">
    <name type="scientific">Dentipellis fragilis</name>
    <dbReference type="NCBI Taxonomy" id="205917"/>
    <lineage>
        <taxon>Eukaryota</taxon>
        <taxon>Fungi</taxon>
        <taxon>Dikarya</taxon>
        <taxon>Basidiomycota</taxon>
        <taxon>Agaricomycotina</taxon>
        <taxon>Agaricomycetes</taxon>
        <taxon>Russulales</taxon>
        <taxon>Hericiaceae</taxon>
        <taxon>Dentipellis</taxon>
    </lineage>
</organism>
<comment type="caution">
    <text evidence="3">The sequence shown here is derived from an EMBL/GenBank/DDBJ whole genome shotgun (WGS) entry which is preliminary data.</text>
</comment>
<reference evidence="3 4" key="1">
    <citation type="submission" date="2019-02" db="EMBL/GenBank/DDBJ databases">
        <title>Genome sequencing of the rare red list fungi Dentipellis fragilis.</title>
        <authorList>
            <person name="Buettner E."/>
            <person name="Kellner H."/>
        </authorList>
    </citation>
    <scope>NUCLEOTIDE SEQUENCE [LARGE SCALE GENOMIC DNA]</scope>
    <source>
        <strain evidence="3 4">DSM 105465</strain>
    </source>
</reference>
<keyword evidence="4" id="KW-1185">Reference proteome</keyword>
<accession>A0A4Y9YYM4</accession>
<evidence type="ECO:0000313" key="3">
    <source>
        <dbReference type="EMBL" id="TFY66229.1"/>
    </source>
</evidence>
<dbReference type="SUPFAM" id="SSF54695">
    <property type="entry name" value="POZ domain"/>
    <property type="match status" value="1"/>
</dbReference>
<dbReference type="SMART" id="SM00225">
    <property type="entry name" value="BTB"/>
    <property type="match status" value="1"/>
</dbReference>
<dbReference type="Proteomes" id="UP000298327">
    <property type="component" value="Unassembled WGS sequence"/>
</dbReference>
<dbReference type="InterPro" id="IPR000210">
    <property type="entry name" value="BTB/POZ_dom"/>
</dbReference>
<gene>
    <name evidence="3" type="ORF">EVG20_g4865</name>
</gene>
<dbReference type="STRING" id="205917.A0A4Y9YYM4"/>
<proteinExistence type="predicted"/>
<name>A0A4Y9YYM4_9AGAM</name>
<protein>
    <recommendedName>
        <fullName evidence="2">BTB domain-containing protein</fullName>
    </recommendedName>
</protein>
<evidence type="ECO:0000313" key="4">
    <source>
        <dbReference type="Proteomes" id="UP000298327"/>
    </source>
</evidence>
<dbReference type="PROSITE" id="PS50097">
    <property type="entry name" value="BTB"/>
    <property type="match status" value="1"/>
</dbReference>
<feature type="region of interest" description="Disordered" evidence="1">
    <location>
        <begin position="349"/>
        <end position="376"/>
    </location>
</feature>
<dbReference type="OrthoDB" id="6359816at2759"/>
<dbReference type="Gene3D" id="3.30.710.10">
    <property type="entry name" value="Potassium Channel Kv1.1, Chain A"/>
    <property type="match status" value="1"/>
</dbReference>
<sequence>MSDPGPSSSLAPGPFTQRESTIAAFRYADADIILRSSDKVDFYVHRLILSVSSPVFHDMFSIPQPPPDVDSPRLPIIDMAEDQHALKIVLGFFYAAACLPPLEDFDDVKIALNMVRKYDLPGPVPFLKHRLQALAIHTPERVFAVAWLYQWKDMALVAARHTKMGQSIFGPSYFPEFQDVPAEAFWKLEEYHQRRRAAVGVVALLWNHWLGPDQLDFPIAGEAGRCDCVRNGRGVVYYARPSNLPTSAVAGWWTDHMKRLYSALREDPRPDIVTSTRLLMPTINEAQACDVCEQDAIVAMDAFNEIFKAEMERRISEVGAMCFPPARACSLIASSPFVSSSTLIPPSEIFPEEKIAGSRRSSGDDQKPEARSAPAH</sequence>
<feature type="compositionally biased region" description="Basic and acidic residues" evidence="1">
    <location>
        <begin position="351"/>
        <end position="370"/>
    </location>
</feature>
<dbReference type="Pfam" id="PF00651">
    <property type="entry name" value="BTB"/>
    <property type="match status" value="1"/>
</dbReference>
<evidence type="ECO:0000256" key="1">
    <source>
        <dbReference type="SAM" id="MobiDB-lite"/>
    </source>
</evidence>
<dbReference type="InterPro" id="IPR011333">
    <property type="entry name" value="SKP1/BTB/POZ_sf"/>
</dbReference>